<evidence type="ECO:0000256" key="5">
    <source>
        <dbReference type="ARBA" id="ARBA00022829"/>
    </source>
</evidence>
<evidence type="ECO:0000256" key="10">
    <source>
        <dbReference type="SAM" id="MobiDB-lite"/>
    </source>
</evidence>
<name>G9NST2_HYPAI</name>
<keyword evidence="7" id="KW-0131">Cell cycle</keyword>
<feature type="region of interest" description="Disordered" evidence="10">
    <location>
        <begin position="550"/>
        <end position="658"/>
    </location>
</feature>
<dbReference type="OrthoDB" id="5394106at2759"/>
<evidence type="ECO:0000313" key="14">
    <source>
        <dbReference type="Proteomes" id="UP000005426"/>
    </source>
</evidence>
<evidence type="ECO:0000256" key="2">
    <source>
        <dbReference type="ARBA" id="ARBA00010845"/>
    </source>
</evidence>
<feature type="domain" description="Shugoshin C-terminal" evidence="11">
    <location>
        <begin position="464"/>
        <end position="487"/>
    </location>
</feature>
<dbReference type="GO" id="GO:0000779">
    <property type="term" value="C:condensed chromosome, centromeric region"/>
    <property type="evidence" value="ECO:0007669"/>
    <property type="project" value="UniProtKB-ARBA"/>
</dbReference>
<comment type="caution">
    <text evidence="13">The sequence shown here is derived from an EMBL/GenBank/DDBJ whole genome shotgun (WGS) entry which is preliminary data.</text>
</comment>
<feature type="compositionally biased region" description="Polar residues" evidence="10">
    <location>
        <begin position="226"/>
        <end position="240"/>
    </location>
</feature>
<comment type="similarity">
    <text evidence="2">Belongs to the shugoshin family.</text>
</comment>
<evidence type="ECO:0000256" key="4">
    <source>
        <dbReference type="ARBA" id="ARBA00022618"/>
    </source>
</evidence>
<reference evidence="13 14" key="1">
    <citation type="journal article" date="2011" name="Genome Biol.">
        <title>Comparative genome sequence analysis underscores mycoparasitism as the ancestral life style of Trichoderma.</title>
        <authorList>
            <person name="Kubicek C.P."/>
            <person name="Herrera-Estrella A."/>
            <person name="Seidl-Seiboth V."/>
            <person name="Martinez D.A."/>
            <person name="Druzhinina I.S."/>
            <person name="Thon M."/>
            <person name="Zeilinger S."/>
            <person name="Casas-Flores S."/>
            <person name="Horwitz B.A."/>
            <person name="Mukherjee P.K."/>
            <person name="Mukherjee M."/>
            <person name="Kredics L."/>
            <person name="Alcaraz L.D."/>
            <person name="Aerts A."/>
            <person name="Antal Z."/>
            <person name="Atanasova L."/>
            <person name="Cervantes-Badillo M.G."/>
            <person name="Challacombe J."/>
            <person name="Chertkov O."/>
            <person name="McCluskey K."/>
            <person name="Coulpier F."/>
            <person name="Deshpande N."/>
            <person name="von Doehren H."/>
            <person name="Ebbole D.J."/>
            <person name="Esquivel-Naranjo E.U."/>
            <person name="Fekete E."/>
            <person name="Flipphi M."/>
            <person name="Glaser F."/>
            <person name="Gomez-Rodriguez E.Y."/>
            <person name="Gruber S."/>
            <person name="Han C."/>
            <person name="Henrissat B."/>
            <person name="Hermosa R."/>
            <person name="Hernandez-Onate M."/>
            <person name="Karaffa L."/>
            <person name="Kosti I."/>
            <person name="Le Crom S."/>
            <person name="Lindquist E."/>
            <person name="Lucas S."/>
            <person name="Luebeck M."/>
            <person name="Luebeck P.S."/>
            <person name="Margeot A."/>
            <person name="Metz B."/>
            <person name="Misra M."/>
            <person name="Nevalainen H."/>
            <person name="Omann M."/>
            <person name="Packer N."/>
            <person name="Perrone G."/>
            <person name="Uresti-Rivera E.E."/>
            <person name="Salamov A."/>
            <person name="Schmoll M."/>
            <person name="Seiboth B."/>
            <person name="Shapiro H."/>
            <person name="Sukno S."/>
            <person name="Tamayo-Ramos J.A."/>
            <person name="Tisch D."/>
            <person name="Wiest A."/>
            <person name="Wilkinson H.H."/>
            <person name="Zhang M."/>
            <person name="Coutinho P.M."/>
            <person name="Kenerley C.M."/>
            <person name="Monte E."/>
            <person name="Baker S.E."/>
            <person name="Grigoriev I.V."/>
        </authorList>
    </citation>
    <scope>NUCLEOTIDE SEQUENCE [LARGE SCALE GENOMIC DNA]</scope>
    <source>
        <strain evidence="14">ATCC 20476 / IMI 206040</strain>
    </source>
</reference>
<feature type="compositionally biased region" description="Basic and acidic residues" evidence="10">
    <location>
        <begin position="606"/>
        <end position="615"/>
    </location>
</feature>
<dbReference type="HOGENOM" id="CLU_013723_1_1_1"/>
<organism evidence="13 14">
    <name type="scientific">Hypocrea atroviridis (strain ATCC 20476 / IMI 206040)</name>
    <name type="common">Trichoderma atroviride</name>
    <dbReference type="NCBI Taxonomy" id="452589"/>
    <lineage>
        <taxon>Eukaryota</taxon>
        <taxon>Fungi</taxon>
        <taxon>Dikarya</taxon>
        <taxon>Ascomycota</taxon>
        <taxon>Pezizomycotina</taxon>
        <taxon>Sordariomycetes</taxon>
        <taxon>Hypocreomycetidae</taxon>
        <taxon>Hypocreales</taxon>
        <taxon>Hypocreaceae</taxon>
        <taxon>Trichoderma</taxon>
    </lineage>
</organism>
<dbReference type="GO" id="GO:0045132">
    <property type="term" value="P:meiotic chromosome segregation"/>
    <property type="evidence" value="ECO:0007669"/>
    <property type="project" value="InterPro"/>
</dbReference>
<evidence type="ECO:0000256" key="9">
    <source>
        <dbReference type="SAM" id="Coils"/>
    </source>
</evidence>
<feature type="domain" description="Shugoshin N-terminal coiled-coil" evidence="12">
    <location>
        <begin position="17"/>
        <end position="61"/>
    </location>
</feature>
<evidence type="ECO:0000256" key="8">
    <source>
        <dbReference type="ARBA" id="ARBA00023328"/>
    </source>
</evidence>
<feature type="coiled-coil region" evidence="9">
    <location>
        <begin position="14"/>
        <end position="73"/>
    </location>
</feature>
<evidence type="ECO:0000313" key="13">
    <source>
        <dbReference type="EMBL" id="EHK46477.1"/>
    </source>
</evidence>
<evidence type="ECO:0008006" key="15">
    <source>
        <dbReference type="Google" id="ProtNLM"/>
    </source>
</evidence>
<evidence type="ECO:0000256" key="1">
    <source>
        <dbReference type="ARBA" id="ARBA00004584"/>
    </source>
</evidence>
<dbReference type="EMBL" id="ABDG02000022">
    <property type="protein sequence ID" value="EHK46477.1"/>
    <property type="molecule type" value="Genomic_DNA"/>
</dbReference>
<keyword evidence="5" id="KW-0159">Chromosome partition</keyword>
<dbReference type="AlphaFoldDB" id="G9NST2"/>
<feature type="region of interest" description="Disordered" evidence="10">
    <location>
        <begin position="330"/>
        <end position="402"/>
    </location>
</feature>
<dbReference type="RefSeq" id="XP_013944401.1">
    <property type="nucleotide sequence ID" value="XM_014088926.1"/>
</dbReference>
<feature type="compositionally biased region" description="Basic and acidic residues" evidence="10">
    <location>
        <begin position="189"/>
        <end position="206"/>
    </location>
</feature>
<proteinExistence type="inferred from homology"/>
<feature type="region of interest" description="Disordered" evidence="10">
    <location>
        <begin position="436"/>
        <end position="473"/>
    </location>
</feature>
<gene>
    <name evidence="13" type="ORF">TRIATDRAFT_43005</name>
</gene>
<evidence type="ECO:0000256" key="3">
    <source>
        <dbReference type="ARBA" id="ARBA00022454"/>
    </source>
</evidence>
<feature type="compositionally biased region" description="Low complexity" evidence="10">
    <location>
        <begin position="377"/>
        <end position="397"/>
    </location>
</feature>
<keyword evidence="8" id="KW-0137">Centromere</keyword>
<keyword evidence="6 9" id="KW-0175">Coiled coil</keyword>
<dbReference type="eggNOG" id="ENOG502SFX7">
    <property type="taxonomic scope" value="Eukaryota"/>
</dbReference>
<dbReference type="KEGG" id="tatv:25784483"/>
<feature type="compositionally biased region" description="Basic residues" evidence="10">
    <location>
        <begin position="616"/>
        <end position="625"/>
    </location>
</feature>
<keyword evidence="4" id="KW-0132">Cell division</keyword>
<protein>
    <recommendedName>
        <fullName evidence="15">Shugoshin C-terminal domain-containing protein</fullName>
    </recommendedName>
</protein>
<dbReference type="InterPro" id="IPR011515">
    <property type="entry name" value="Shugoshin_C"/>
</dbReference>
<dbReference type="Pfam" id="PF07558">
    <property type="entry name" value="Shugoshin_N"/>
    <property type="match status" value="1"/>
</dbReference>
<keyword evidence="3" id="KW-0158">Chromosome</keyword>
<dbReference type="InterPro" id="IPR011516">
    <property type="entry name" value="Shugoshin_N"/>
</dbReference>
<dbReference type="Proteomes" id="UP000005426">
    <property type="component" value="Unassembled WGS sequence"/>
</dbReference>
<dbReference type="OMA" id="ENECACM"/>
<dbReference type="GO" id="GO:0051301">
    <property type="term" value="P:cell division"/>
    <property type="evidence" value="ECO:0007669"/>
    <property type="project" value="UniProtKB-KW"/>
</dbReference>
<dbReference type="GeneID" id="25784483"/>
<dbReference type="GO" id="GO:0005634">
    <property type="term" value="C:nucleus"/>
    <property type="evidence" value="ECO:0007669"/>
    <property type="project" value="InterPro"/>
</dbReference>
<keyword evidence="14" id="KW-1185">Reference proteome</keyword>
<feature type="region of interest" description="Disordered" evidence="10">
    <location>
        <begin position="176"/>
        <end position="308"/>
    </location>
</feature>
<evidence type="ECO:0000259" key="12">
    <source>
        <dbReference type="Pfam" id="PF07558"/>
    </source>
</evidence>
<dbReference type="Pfam" id="PF07557">
    <property type="entry name" value="Shugoshin_C"/>
    <property type="match status" value="1"/>
</dbReference>
<sequence length="658" mass="73529">MARLNEMPAPTESIETLRKKMLRQNRELAKTNNIRALRIRELENECACMLSENLELRSRILELEKQVEDNESQRIADHAMAIKAKLESQLTEWGSLIAELGLEPPAKRHSPMIRRRPKQTMGYSASRPSPSQRRLREIARDVEELGHISENKSYPRRSMNPEQIMALRSEADIEAESPELGPPPISKYIEQDPVKIDSPSRSKPLKDDDENSNSFKARKIEPPVSLSISKSNSNLGNVSSLPKEIEREKEQNERPVIAPRRGRPPNKLKHGVENTPIEPLKAGSKRKFGARDDEEYIQPQRVTDENSMGKILGEKTLLRDKADGRTVNDFAKLRKSSQLDLSENIRKPLSAKSTNDDINSPKKNPKLKSSIADDILAAKTNTAKPKAAPGRPPKSSKLSSVKAETVPILTVEPLKPTDDVHDLAAPIRESSLFSPSSPAIATLLDGSRGDTPPPNDISSSGETSRPSRRNRMTISYTEPNLRVKMRRPTKELFDAVAGEGKYARRISNYDPAMSESAKTQRQIEVTDFATESGNAPPSPLATKQVTTDILSGSGVTERRKRSSSIAPKAMETTSDKSMDMEITESSNLDSSGLADNDVYEFTSESPPHEKEEIKEPKKRGRRRTTTSRQSTMMIDEDSERDGISFGERNSSRRRSMMI</sequence>
<comment type="subcellular location">
    <subcellularLocation>
        <location evidence="1">Chromosome</location>
        <location evidence="1">Centromere</location>
    </subcellularLocation>
</comment>
<evidence type="ECO:0000256" key="6">
    <source>
        <dbReference type="ARBA" id="ARBA00023054"/>
    </source>
</evidence>
<feature type="compositionally biased region" description="Basic residues" evidence="10">
    <location>
        <begin position="260"/>
        <end position="269"/>
    </location>
</feature>
<feature type="compositionally biased region" description="Basic and acidic residues" evidence="10">
    <location>
        <begin position="243"/>
        <end position="253"/>
    </location>
</feature>
<evidence type="ECO:0000256" key="7">
    <source>
        <dbReference type="ARBA" id="ARBA00023306"/>
    </source>
</evidence>
<evidence type="ECO:0000259" key="11">
    <source>
        <dbReference type="Pfam" id="PF07557"/>
    </source>
</evidence>
<accession>G9NST2</accession>